<comment type="caution">
    <text evidence="1">The sequence shown here is derived from an EMBL/GenBank/DDBJ whole genome shotgun (WGS) entry which is preliminary data.</text>
</comment>
<evidence type="ECO:0000313" key="1">
    <source>
        <dbReference type="EMBL" id="KAI4385469.1"/>
    </source>
</evidence>
<dbReference type="Proteomes" id="UP001057402">
    <property type="component" value="Chromosome 2"/>
</dbReference>
<dbReference type="EMBL" id="CM042881">
    <property type="protein sequence ID" value="KAI4385469.1"/>
    <property type="molecule type" value="Genomic_DNA"/>
</dbReference>
<proteinExistence type="predicted"/>
<name>A0ACB9S2V7_9MYRT</name>
<keyword evidence="2" id="KW-1185">Reference proteome</keyword>
<organism evidence="1 2">
    <name type="scientific">Melastoma candidum</name>
    <dbReference type="NCBI Taxonomy" id="119954"/>
    <lineage>
        <taxon>Eukaryota</taxon>
        <taxon>Viridiplantae</taxon>
        <taxon>Streptophyta</taxon>
        <taxon>Embryophyta</taxon>
        <taxon>Tracheophyta</taxon>
        <taxon>Spermatophyta</taxon>
        <taxon>Magnoliopsida</taxon>
        <taxon>eudicotyledons</taxon>
        <taxon>Gunneridae</taxon>
        <taxon>Pentapetalae</taxon>
        <taxon>rosids</taxon>
        <taxon>malvids</taxon>
        <taxon>Myrtales</taxon>
        <taxon>Melastomataceae</taxon>
        <taxon>Melastomatoideae</taxon>
        <taxon>Melastomateae</taxon>
        <taxon>Melastoma</taxon>
    </lineage>
</organism>
<accession>A0ACB9S2V7</accession>
<evidence type="ECO:0000313" key="2">
    <source>
        <dbReference type="Proteomes" id="UP001057402"/>
    </source>
</evidence>
<sequence>MDVHGNPVLGGSGAYFFNSKDDNEELRHSLLRLTLELETMRAAAREDIRRRDEEILRLRLLHEKAVKEKEEALEKSHKLLLENLLLTHRHQQRQGQGQGHGTKQFVQASEVEDEPPLPSDDDNNHGFPSRSSSESNGSIVSSTGSAFLELVPEKQLPEKGKLLQAVVNAGPLLRTLLLAGPLPQWRNPPPPLEPFNISPLSIPSLHSYHSSPMRLYQAPFAGKGGPRTGETTPAW</sequence>
<protein>
    <submittedName>
        <fullName evidence="1">Uncharacterized protein</fullName>
    </submittedName>
</protein>
<gene>
    <name evidence="1" type="ORF">MLD38_003491</name>
</gene>
<reference evidence="2" key="1">
    <citation type="journal article" date="2023" name="Front. Plant Sci.">
        <title>Chromosomal-level genome assembly of Melastoma candidum provides insights into trichome evolution.</title>
        <authorList>
            <person name="Zhong Y."/>
            <person name="Wu W."/>
            <person name="Sun C."/>
            <person name="Zou P."/>
            <person name="Liu Y."/>
            <person name="Dai S."/>
            <person name="Zhou R."/>
        </authorList>
    </citation>
    <scope>NUCLEOTIDE SEQUENCE [LARGE SCALE GENOMIC DNA]</scope>
</reference>